<dbReference type="InterPro" id="IPR012349">
    <property type="entry name" value="Split_barrel_FMN-bd"/>
</dbReference>
<dbReference type="Gene3D" id="2.30.110.10">
    <property type="entry name" value="Electron Transport, Fmn-binding Protein, Chain A"/>
    <property type="match status" value="1"/>
</dbReference>
<organism evidence="3 4">
    <name type="scientific">Actinomadura vinacea</name>
    <dbReference type="NCBI Taxonomy" id="115336"/>
    <lineage>
        <taxon>Bacteria</taxon>
        <taxon>Bacillati</taxon>
        <taxon>Actinomycetota</taxon>
        <taxon>Actinomycetes</taxon>
        <taxon>Streptosporangiales</taxon>
        <taxon>Thermomonosporaceae</taxon>
        <taxon>Actinomadura</taxon>
    </lineage>
</organism>
<feature type="domain" description="Pyridoxamine 5'-phosphate oxidase N-terminal" evidence="2">
    <location>
        <begin position="8"/>
        <end position="130"/>
    </location>
</feature>
<dbReference type="Pfam" id="PF01243">
    <property type="entry name" value="PNPOx_N"/>
    <property type="match status" value="1"/>
</dbReference>
<dbReference type="InterPro" id="IPR052019">
    <property type="entry name" value="F420H2_bilvrd_red/Heme_oxyg"/>
</dbReference>
<dbReference type="RefSeq" id="WP_344593966.1">
    <property type="nucleotide sequence ID" value="NZ_BAAARW010000024.1"/>
</dbReference>
<dbReference type="SUPFAM" id="SSF50475">
    <property type="entry name" value="FMN-binding split barrel"/>
    <property type="match status" value="1"/>
</dbReference>
<reference evidence="4" key="1">
    <citation type="journal article" date="2019" name="Int. J. Syst. Evol. Microbiol.">
        <title>The Global Catalogue of Microorganisms (GCM) 10K type strain sequencing project: providing services to taxonomists for standard genome sequencing and annotation.</title>
        <authorList>
            <consortium name="The Broad Institute Genomics Platform"/>
            <consortium name="The Broad Institute Genome Sequencing Center for Infectious Disease"/>
            <person name="Wu L."/>
            <person name="Ma J."/>
        </authorList>
    </citation>
    <scope>NUCLEOTIDE SEQUENCE [LARGE SCALE GENOMIC DNA]</scope>
    <source>
        <strain evidence="4">JCM 3325</strain>
    </source>
</reference>
<evidence type="ECO:0000313" key="4">
    <source>
        <dbReference type="Proteomes" id="UP001501231"/>
    </source>
</evidence>
<protein>
    <submittedName>
        <fullName evidence="3">PPOX class F420-dependent oxidoreductase</fullName>
    </submittedName>
</protein>
<dbReference type="PANTHER" id="PTHR35176">
    <property type="entry name" value="HEME OXYGENASE HI_0854-RELATED"/>
    <property type="match status" value="1"/>
</dbReference>
<dbReference type="NCBIfam" id="TIGR03618">
    <property type="entry name" value="Rv1155_F420"/>
    <property type="match status" value="1"/>
</dbReference>
<dbReference type="InterPro" id="IPR019920">
    <property type="entry name" value="F420-binding_dom_put"/>
</dbReference>
<dbReference type="InterPro" id="IPR011576">
    <property type="entry name" value="Pyridox_Oxase_N"/>
</dbReference>
<evidence type="ECO:0000313" key="3">
    <source>
        <dbReference type="EMBL" id="GAA2439528.1"/>
    </source>
</evidence>
<comment type="caution">
    <text evidence="3">The sequence shown here is derived from an EMBL/GenBank/DDBJ whole genome shotgun (WGS) entry which is preliminary data.</text>
</comment>
<sequence>MVKITDSQWRDFVSEGTRTGKIAVVRADGSPHVTPIWFVLDGDDLLFTTHESGLKGKAVRRDPRVSIAVDDQTPPYSFVTITGEAGVSEDMAELRRWATAIGGRYMGPDRAEEFGARNAVPGEYLVRVRITKVVAERDVAG</sequence>
<gene>
    <name evidence="3" type="ORF">GCM10010191_63610</name>
</gene>
<name>A0ABP5WY27_9ACTN</name>
<evidence type="ECO:0000256" key="1">
    <source>
        <dbReference type="ARBA" id="ARBA00023002"/>
    </source>
</evidence>
<dbReference type="PANTHER" id="PTHR35176:SF1">
    <property type="entry name" value="F420H(2)-DEPENDENT BILIVERDIN REDUCTASE"/>
    <property type="match status" value="1"/>
</dbReference>
<proteinExistence type="predicted"/>
<dbReference type="EMBL" id="BAAARW010000024">
    <property type="protein sequence ID" value="GAA2439528.1"/>
    <property type="molecule type" value="Genomic_DNA"/>
</dbReference>
<accession>A0ABP5WY27</accession>
<evidence type="ECO:0000259" key="2">
    <source>
        <dbReference type="Pfam" id="PF01243"/>
    </source>
</evidence>
<dbReference type="Proteomes" id="UP001501231">
    <property type="component" value="Unassembled WGS sequence"/>
</dbReference>
<keyword evidence="4" id="KW-1185">Reference proteome</keyword>
<keyword evidence="1" id="KW-0560">Oxidoreductase</keyword>